<dbReference type="InterPro" id="IPR014593">
    <property type="entry name" value="UCP034961_SH3_2"/>
</dbReference>
<dbReference type="PIRSF" id="PIRSF034961">
    <property type="entry name" value="UCP034961_SH3_2"/>
    <property type="match status" value="1"/>
</dbReference>
<sequence>MHYVVIERHRSEYPRPIRFAKGTLLDIGPRYEGEPGWQDWYLCSCPGQEPGWVPAQLIERFSVEKGRALDHYSAHELDADPGQLVQKVRSLNGWMWCRRHDDDEFGWLPLAKLEQLS</sequence>
<evidence type="ECO:0000259" key="2">
    <source>
        <dbReference type="Pfam" id="PF07653"/>
    </source>
</evidence>
<reference evidence="3 4" key="1">
    <citation type="submission" date="2024-02" db="EMBL/GenBank/DDBJ databases">
        <title>Identification of pathogenicity and growth-promoting functions of Pseudomonas putida variants.</title>
        <authorList>
            <person name="Sun J."/>
        </authorList>
    </citation>
    <scope>NUCLEOTIDE SEQUENCE [LARGE SCALE GENOMIC DNA]</scope>
    <source>
        <strain evidence="3 4">A04</strain>
    </source>
</reference>
<accession>A0ABU8R110</accession>
<dbReference type="RefSeq" id="WP_085273059.1">
    <property type="nucleotide sequence ID" value="NZ_CP099575.1"/>
</dbReference>
<protein>
    <submittedName>
        <fullName evidence="3">SH3 domain-containing protein</fullName>
    </submittedName>
</protein>
<dbReference type="Pfam" id="PF07653">
    <property type="entry name" value="SH3_2"/>
    <property type="match status" value="1"/>
</dbReference>
<name>A0ABU8R110_9PSED</name>
<evidence type="ECO:0000313" key="3">
    <source>
        <dbReference type="EMBL" id="MEJ5903553.1"/>
    </source>
</evidence>
<evidence type="ECO:0000256" key="1">
    <source>
        <dbReference type="ARBA" id="ARBA00022443"/>
    </source>
</evidence>
<organism evidence="3 4">
    <name type="scientific">Pseudomonas kermanshahensis</name>
    <dbReference type="NCBI Taxonomy" id="2745482"/>
    <lineage>
        <taxon>Bacteria</taxon>
        <taxon>Pseudomonadati</taxon>
        <taxon>Pseudomonadota</taxon>
        <taxon>Gammaproteobacteria</taxon>
        <taxon>Pseudomonadales</taxon>
        <taxon>Pseudomonadaceae</taxon>
        <taxon>Pseudomonas</taxon>
    </lineage>
</organism>
<gene>
    <name evidence="3" type="ORF">V7V80_02525</name>
</gene>
<proteinExistence type="predicted"/>
<comment type="caution">
    <text evidence="3">The sequence shown here is derived from an EMBL/GenBank/DDBJ whole genome shotgun (WGS) entry which is preliminary data.</text>
</comment>
<keyword evidence="4" id="KW-1185">Reference proteome</keyword>
<evidence type="ECO:0000313" key="4">
    <source>
        <dbReference type="Proteomes" id="UP001377692"/>
    </source>
</evidence>
<dbReference type="SUPFAM" id="SSF50044">
    <property type="entry name" value="SH3-domain"/>
    <property type="match status" value="2"/>
</dbReference>
<dbReference type="Proteomes" id="UP001377692">
    <property type="component" value="Unassembled WGS sequence"/>
</dbReference>
<dbReference type="InterPro" id="IPR001452">
    <property type="entry name" value="SH3_domain"/>
</dbReference>
<dbReference type="EMBL" id="JBBHLD010000002">
    <property type="protein sequence ID" value="MEJ5903553.1"/>
    <property type="molecule type" value="Genomic_DNA"/>
</dbReference>
<feature type="domain" description="SH3" evidence="2">
    <location>
        <begin position="2"/>
        <end position="59"/>
    </location>
</feature>
<dbReference type="InterPro" id="IPR036028">
    <property type="entry name" value="SH3-like_dom_sf"/>
</dbReference>
<keyword evidence="1" id="KW-0728">SH3 domain</keyword>